<protein>
    <submittedName>
        <fullName evidence="1">10790_t:CDS:1</fullName>
    </submittedName>
</protein>
<dbReference type="AlphaFoldDB" id="A0A9W4T0H4"/>
<sequence length="178" mass="20588">MGRKPHVYTKYFKILPKLANVSNKVCICLVCYNTNPDRPHKELTNTPKLCKNHLKKCPYFLSQYSKEELTVIFSDANDDNDDHSEIEISEPTTKRARIEKKSQIKVTQFQNINIIVSTQSDSKEEIDNDNISNSETDPIELVNHWNIIVGDWLNLLDNKEFKSEEEIGIINHPATNQE</sequence>
<name>A0A9W4T0H4_9GLOM</name>
<accession>A0A9W4T0H4</accession>
<proteinExistence type="predicted"/>
<reference evidence="1" key="1">
    <citation type="submission" date="2022-08" db="EMBL/GenBank/DDBJ databases">
        <authorList>
            <person name="Kallberg Y."/>
            <person name="Tangrot J."/>
            <person name="Rosling A."/>
        </authorList>
    </citation>
    <scope>NUCLEOTIDE SEQUENCE</scope>
    <source>
        <strain evidence="1">Wild A</strain>
    </source>
</reference>
<dbReference type="EMBL" id="CAMKVN010004728">
    <property type="protein sequence ID" value="CAI2187638.1"/>
    <property type="molecule type" value="Genomic_DNA"/>
</dbReference>
<comment type="caution">
    <text evidence="1">The sequence shown here is derived from an EMBL/GenBank/DDBJ whole genome shotgun (WGS) entry which is preliminary data.</text>
</comment>
<keyword evidence="2" id="KW-1185">Reference proteome</keyword>
<organism evidence="1 2">
    <name type="scientific">Funneliformis geosporum</name>
    <dbReference type="NCBI Taxonomy" id="1117311"/>
    <lineage>
        <taxon>Eukaryota</taxon>
        <taxon>Fungi</taxon>
        <taxon>Fungi incertae sedis</taxon>
        <taxon>Mucoromycota</taxon>
        <taxon>Glomeromycotina</taxon>
        <taxon>Glomeromycetes</taxon>
        <taxon>Glomerales</taxon>
        <taxon>Glomeraceae</taxon>
        <taxon>Funneliformis</taxon>
    </lineage>
</organism>
<evidence type="ECO:0000313" key="2">
    <source>
        <dbReference type="Proteomes" id="UP001153678"/>
    </source>
</evidence>
<dbReference type="Proteomes" id="UP001153678">
    <property type="component" value="Unassembled WGS sequence"/>
</dbReference>
<gene>
    <name evidence="1" type="ORF">FWILDA_LOCUS13181</name>
</gene>
<evidence type="ECO:0000313" key="1">
    <source>
        <dbReference type="EMBL" id="CAI2187638.1"/>
    </source>
</evidence>
<dbReference type="OrthoDB" id="2424554at2759"/>
<feature type="non-terminal residue" evidence="1">
    <location>
        <position position="1"/>
    </location>
</feature>